<dbReference type="Gene3D" id="3.90.320.10">
    <property type="match status" value="1"/>
</dbReference>
<keyword evidence="1" id="KW-0378">Hydrolase</keyword>
<organism evidence="3 4">
    <name type="scientific">Mediterraneibacter gnavus</name>
    <name type="common">Ruminococcus gnavus</name>
    <dbReference type="NCBI Taxonomy" id="33038"/>
    <lineage>
        <taxon>Bacteria</taxon>
        <taxon>Bacillati</taxon>
        <taxon>Bacillota</taxon>
        <taxon>Clostridia</taxon>
        <taxon>Lachnospirales</taxon>
        <taxon>Lachnospiraceae</taxon>
        <taxon>Mediterraneibacter</taxon>
    </lineage>
</organism>
<dbReference type="Proteomes" id="UP001076974">
    <property type="component" value="Unassembled WGS sequence"/>
</dbReference>
<feature type="domain" description="Putative exodeoxyribonuclease 8 PDDEXK-like" evidence="2">
    <location>
        <begin position="19"/>
        <end position="249"/>
    </location>
</feature>
<dbReference type="Pfam" id="PF12684">
    <property type="entry name" value="DUF3799"/>
    <property type="match status" value="1"/>
</dbReference>
<evidence type="ECO:0000256" key="1">
    <source>
        <dbReference type="ARBA" id="ARBA00022801"/>
    </source>
</evidence>
<dbReference type="AlphaFoldDB" id="A0AAJ1GF55"/>
<comment type="caution">
    <text evidence="3">The sequence shown here is derived from an EMBL/GenBank/DDBJ whole genome shotgun (WGS) entry which is preliminary data.</text>
</comment>
<protein>
    <submittedName>
        <fullName evidence="3">PD-(D/E)XK nuclease-like domain-containing protein</fullName>
    </submittedName>
</protein>
<gene>
    <name evidence="3" type="ORF">OZZ16_13890</name>
</gene>
<proteinExistence type="predicted"/>
<sequence length="265" mass="30594">MILTQENYYSKEANQEYLSVSQYKDFCGTIGRVGCEEQALAKLNGYWEMEKTTALLVGSYVDSHFEGTLDLFKAQNPEIFTKKGELKAEYRKAEEIINRIERDPLFMMFMSGEKQKIFTADLFGAKWKVKLDSYLPGKCIVDLKVMKSLREAHYAKDMGLMDFVRFWGYDIQAAVYQEVVRINTGERLPFYIAAASKEKVPDIEIIQIPQEWMNDCLSGMEMNVSKILSLKNGEIDPIRCEVCDWCKHTKILKSPIWPDNLIGEV</sequence>
<evidence type="ECO:0000313" key="4">
    <source>
        <dbReference type="Proteomes" id="UP001076974"/>
    </source>
</evidence>
<dbReference type="GO" id="GO:0016787">
    <property type="term" value="F:hydrolase activity"/>
    <property type="evidence" value="ECO:0007669"/>
    <property type="project" value="UniProtKB-KW"/>
</dbReference>
<dbReference type="EMBL" id="JAPRBD010000029">
    <property type="protein sequence ID" value="MCZ0690962.1"/>
    <property type="molecule type" value="Genomic_DNA"/>
</dbReference>
<name>A0AAJ1GF55_MEDGN</name>
<dbReference type="InterPro" id="IPR011604">
    <property type="entry name" value="PDDEXK-like_dom_sf"/>
</dbReference>
<dbReference type="InterPro" id="IPR024432">
    <property type="entry name" value="Put_RecE_PDDEXK-like_dom"/>
</dbReference>
<dbReference type="RefSeq" id="WP_101872048.1">
    <property type="nucleotide sequence ID" value="NZ_JAPRBD010000029.1"/>
</dbReference>
<reference evidence="3" key="1">
    <citation type="submission" date="2022-11" db="EMBL/GenBank/DDBJ databases">
        <title>Temperate bacteriophages infecting mucin-degrading bacterium Ruminococcus gnavus from the human gut.</title>
        <authorList>
            <person name="Buttimer C."/>
        </authorList>
    </citation>
    <scope>NUCLEOTIDE SEQUENCE</scope>
    <source>
        <strain evidence="3">CCUG 52279</strain>
    </source>
</reference>
<evidence type="ECO:0000259" key="2">
    <source>
        <dbReference type="Pfam" id="PF12684"/>
    </source>
</evidence>
<evidence type="ECO:0000313" key="3">
    <source>
        <dbReference type="EMBL" id="MCZ0690962.1"/>
    </source>
</evidence>
<accession>A0AAJ1GF55</accession>